<dbReference type="InterPro" id="IPR036388">
    <property type="entry name" value="WH-like_DNA-bd_sf"/>
</dbReference>
<dbReference type="Proteomes" id="UP001229955">
    <property type="component" value="Chromosome"/>
</dbReference>
<name>A0AA49K263_9BACT</name>
<evidence type="ECO:0000256" key="3">
    <source>
        <dbReference type="ARBA" id="ARBA00023082"/>
    </source>
</evidence>
<dbReference type="GO" id="GO:0003677">
    <property type="term" value="F:DNA binding"/>
    <property type="evidence" value="ECO:0007669"/>
    <property type="project" value="InterPro"/>
</dbReference>
<evidence type="ECO:0000313" key="9">
    <source>
        <dbReference type="Proteomes" id="UP001229955"/>
    </source>
</evidence>
<dbReference type="GO" id="GO:0016987">
    <property type="term" value="F:sigma factor activity"/>
    <property type="evidence" value="ECO:0007669"/>
    <property type="project" value="UniProtKB-KW"/>
</dbReference>
<evidence type="ECO:0000256" key="4">
    <source>
        <dbReference type="ARBA" id="ARBA00023163"/>
    </source>
</evidence>
<dbReference type="InterPro" id="IPR013325">
    <property type="entry name" value="RNA_pol_sigma_r2"/>
</dbReference>
<dbReference type="InterPro" id="IPR039425">
    <property type="entry name" value="RNA_pol_sigma-70-like"/>
</dbReference>
<dbReference type="NCBIfam" id="TIGR02937">
    <property type="entry name" value="sigma70-ECF"/>
    <property type="match status" value="1"/>
</dbReference>
<dbReference type="InterPro" id="IPR013249">
    <property type="entry name" value="RNA_pol_sigma70_r4_t2"/>
</dbReference>
<evidence type="ECO:0000256" key="2">
    <source>
        <dbReference type="ARBA" id="ARBA00023015"/>
    </source>
</evidence>
<dbReference type="SUPFAM" id="SSF88659">
    <property type="entry name" value="Sigma3 and sigma4 domains of RNA polymerase sigma factors"/>
    <property type="match status" value="1"/>
</dbReference>
<dbReference type="PANTHER" id="PTHR43133:SF59">
    <property type="entry name" value="ECF RNA POLYMERASE SIGMA FACTOR SIGR"/>
    <property type="match status" value="1"/>
</dbReference>
<keyword evidence="2" id="KW-0805">Transcription regulation</keyword>
<comment type="similarity">
    <text evidence="1">Belongs to the sigma-70 factor family. ECF subfamily.</text>
</comment>
<evidence type="ECO:0000259" key="5">
    <source>
        <dbReference type="Pfam" id="PF04542"/>
    </source>
</evidence>
<dbReference type="CDD" id="cd06171">
    <property type="entry name" value="Sigma70_r4"/>
    <property type="match status" value="1"/>
</dbReference>
<evidence type="ECO:0000259" key="6">
    <source>
        <dbReference type="Pfam" id="PF08281"/>
    </source>
</evidence>
<organism evidence="8 9">
    <name type="scientific">Pseudogemmatithrix spongiicola</name>
    <dbReference type="NCBI Taxonomy" id="3062599"/>
    <lineage>
        <taxon>Bacteria</taxon>
        <taxon>Pseudomonadati</taxon>
        <taxon>Gemmatimonadota</taxon>
        <taxon>Gemmatimonadia</taxon>
        <taxon>Gemmatimonadales</taxon>
        <taxon>Gemmatimonadaceae</taxon>
        <taxon>Pseudogemmatithrix</taxon>
    </lineage>
</organism>
<dbReference type="InterPro" id="IPR007627">
    <property type="entry name" value="RNA_pol_sigma70_r2"/>
</dbReference>
<dbReference type="EMBL" id="CP130613">
    <property type="protein sequence ID" value="WKW16221.1"/>
    <property type="molecule type" value="Genomic_DNA"/>
</dbReference>
<evidence type="ECO:0000313" key="7">
    <source>
        <dbReference type="EMBL" id="WKW13314.1"/>
    </source>
</evidence>
<dbReference type="AlphaFoldDB" id="A0AA49K263"/>
<gene>
    <name evidence="7" type="ORF">Strain138_002631</name>
    <name evidence="8" type="ORF">Strain318_002631</name>
</gene>
<feature type="domain" description="RNA polymerase sigma factor 70 region 4 type 2" evidence="6">
    <location>
        <begin position="133"/>
        <end position="185"/>
    </location>
</feature>
<dbReference type="InterPro" id="IPR014284">
    <property type="entry name" value="RNA_pol_sigma-70_dom"/>
</dbReference>
<protein>
    <submittedName>
        <fullName evidence="8">Sigma-70 family RNA polymerase sigma factor</fullName>
    </submittedName>
</protein>
<accession>A0AA49K263</accession>
<dbReference type="KEGG" id="pspc:Strain318_002631"/>
<proteinExistence type="inferred from homology"/>
<dbReference type="Gene3D" id="1.10.1740.10">
    <property type="match status" value="1"/>
</dbReference>
<dbReference type="Pfam" id="PF08281">
    <property type="entry name" value="Sigma70_r4_2"/>
    <property type="match status" value="1"/>
</dbReference>
<dbReference type="GO" id="GO:0006352">
    <property type="term" value="P:DNA-templated transcription initiation"/>
    <property type="evidence" value="ECO:0007669"/>
    <property type="project" value="InterPro"/>
</dbReference>
<evidence type="ECO:0000256" key="1">
    <source>
        <dbReference type="ARBA" id="ARBA00010641"/>
    </source>
</evidence>
<dbReference type="EMBL" id="CP130612">
    <property type="protein sequence ID" value="WKW13314.1"/>
    <property type="molecule type" value="Genomic_DNA"/>
</dbReference>
<dbReference type="InterPro" id="IPR013324">
    <property type="entry name" value="RNA_pol_sigma_r3/r4-like"/>
</dbReference>
<feature type="domain" description="RNA polymerase sigma-70 region 2" evidence="5">
    <location>
        <begin position="37"/>
        <end position="96"/>
    </location>
</feature>
<dbReference type="Gene3D" id="1.10.10.10">
    <property type="entry name" value="Winged helix-like DNA-binding domain superfamily/Winged helix DNA-binding domain"/>
    <property type="match status" value="1"/>
</dbReference>
<reference evidence="8" key="1">
    <citation type="submission" date="2023-07" db="EMBL/GenBank/DDBJ databases">
        <authorList>
            <person name="Haufschild T."/>
            <person name="Kallscheuer N."/>
            <person name="Hammer J."/>
            <person name="Kohn T."/>
            <person name="Kabuu M."/>
            <person name="Jogler M."/>
            <person name="Wohfarth N."/>
            <person name="Heuer A."/>
            <person name="Rohde M."/>
            <person name="van Teeseling M.C.F."/>
            <person name="Jogler C."/>
        </authorList>
    </citation>
    <scope>NUCLEOTIDE SEQUENCE</scope>
    <source>
        <strain evidence="7">Strain 138</strain>
        <strain evidence="8">Strain 318</strain>
    </source>
</reference>
<keyword evidence="3" id="KW-0731">Sigma factor</keyword>
<keyword evidence="9" id="KW-1185">Reference proteome</keyword>
<dbReference type="Pfam" id="PF04542">
    <property type="entry name" value="Sigma70_r2"/>
    <property type="match status" value="1"/>
</dbReference>
<dbReference type="RefSeq" id="WP_367886174.1">
    <property type="nucleotide sequence ID" value="NZ_CP130612.1"/>
</dbReference>
<dbReference type="PANTHER" id="PTHR43133">
    <property type="entry name" value="RNA POLYMERASE ECF-TYPE SIGMA FACTO"/>
    <property type="match status" value="1"/>
</dbReference>
<evidence type="ECO:0000313" key="8">
    <source>
        <dbReference type="EMBL" id="WKW16221.1"/>
    </source>
</evidence>
<accession>A0AA49JWH0</accession>
<keyword evidence="4" id="KW-0804">Transcription</keyword>
<dbReference type="SUPFAM" id="SSF88946">
    <property type="entry name" value="Sigma2 domain of RNA polymerase sigma factors"/>
    <property type="match status" value="1"/>
</dbReference>
<sequence length="201" mass="23050">MASMAAGYGIFGMDDRAAERERADRRARFDAEAMAQLDALYSFALKLTRVRDEAEDLVSDTLLRAFQRWEQYRLGTNIRAWLFTILYHAFVSRKRRIDAREVQPLEDEDGREVFEAVGDVDPEGTFYDSFIDQEIVDAIHGLPEEYRAAVVMSDLHGLRYGEIAQALGVPEGTIKSRLFRGRRLLQEKLRGYATEMGYIKA</sequence>